<gene>
    <name evidence="2" type="ORF">C5167_038093</name>
</gene>
<evidence type="ECO:0008006" key="4">
    <source>
        <dbReference type="Google" id="ProtNLM"/>
    </source>
</evidence>
<keyword evidence="3" id="KW-1185">Reference proteome</keyword>
<dbReference type="PANTHER" id="PTHR33321:SF12">
    <property type="entry name" value="PLANT BASIC SECRETORY PROTEIN (BSP) FAMILY PROTEIN"/>
    <property type="match status" value="1"/>
</dbReference>
<sequence length="233" mass="25932">MAYQNLLFMFLSSLVLISVTSTEKAYALEFVVSNEAVGTPGGTKFDTEVGAEYCRQTLEKATNFIWQIFGQSNEADRKNVQSISMLVKPFDGVASHTGDEIQVSADYINGFSGGDIKTEITGIIYHELTHVWQWDGTPGPRAPQDLLEGIADYVRLKANLPGSYWAKRGSGNRWGERSDITAYFLDHCDSLKSGFVGELNKKMKTGYNDSYFNELLGKSATELFADYKAKFHS</sequence>
<evidence type="ECO:0000256" key="1">
    <source>
        <dbReference type="SAM" id="SignalP"/>
    </source>
</evidence>
<reference evidence="2 3" key="1">
    <citation type="journal article" date="2018" name="Science">
        <title>The opium poppy genome and morphinan production.</title>
        <authorList>
            <person name="Guo L."/>
            <person name="Winzer T."/>
            <person name="Yang X."/>
            <person name="Li Y."/>
            <person name="Ning Z."/>
            <person name="He Z."/>
            <person name="Teodor R."/>
            <person name="Lu Y."/>
            <person name="Bowser T.A."/>
            <person name="Graham I.A."/>
            <person name="Ye K."/>
        </authorList>
    </citation>
    <scope>NUCLEOTIDE SEQUENCE [LARGE SCALE GENOMIC DNA]</scope>
    <source>
        <strain evidence="3">cv. HN1</strain>
        <tissue evidence="2">Leaves</tissue>
    </source>
</reference>
<protein>
    <recommendedName>
        <fullName evidence="4">Plant basic secretory protein (BSP) family protein</fullName>
    </recommendedName>
</protein>
<proteinExistence type="predicted"/>
<dbReference type="STRING" id="3469.A0A4Y7IBX2"/>
<feature type="chain" id="PRO_5021306246" description="Plant basic secretory protein (BSP) family protein" evidence="1">
    <location>
        <begin position="28"/>
        <end position="233"/>
    </location>
</feature>
<evidence type="ECO:0000313" key="2">
    <source>
        <dbReference type="EMBL" id="RZC45151.1"/>
    </source>
</evidence>
<dbReference type="EMBL" id="CM010715">
    <property type="protein sequence ID" value="RZC45151.1"/>
    <property type="molecule type" value="Genomic_DNA"/>
</dbReference>
<organism evidence="2 3">
    <name type="scientific">Papaver somniferum</name>
    <name type="common">Opium poppy</name>
    <dbReference type="NCBI Taxonomy" id="3469"/>
    <lineage>
        <taxon>Eukaryota</taxon>
        <taxon>Viridiplantae</taxon>
        <taxon>Streptophyta</taxon>
        <taxon>Embryophyta</taxon>
        <taxon>Tracheophyta</taxon>
        <taxon>Spermatophyta</taxon>
        <taxon>Magnoliopsida</taxon>
        <taxon>Ranunculales</taxon>
        <taxon>Papaveraceae</taxon>
        <taxon>Papaveroideae</taxon>
        <taxon>Papaver</taxon>
    </lineage>
</organism>
<dbReference type="AlphaFoldDB" id="A0A4Y7IBX2"/>
<dbReference type="InterPro" id="IPR007541">
    <property type="entry name" value="Uncharacterised_BSP"/>
</dbReference>
<dbReference type="OMA" id="CESQRNG"/>
<dbReference type="Proteomes" id="UP000316621">
    <property type="component" value="Chromosome 1"/>
</dbReference>
<dbReference type="Gramene" id="RZC45151">
    <property type="protein sequence ID" value="RZC45151"/>
    <property type="gene ID" value="C5167_038093"/>
</dbReference>
<feature type="signal peptide" evidence="1">
    <location>
        <begin position="1"/>
        <end position="27"/>
    </location>
</feature>
<dbReference type="Pfam" id="PF04450">
    <property type="entry name" value="BSP"/>
    <property type="match status" value="1"/>
</dbReference>
<name>A0A4Y7IBX2_PAPSO</name>
<dbReference type="OrthoDB" id="891726at2759"/>
<dbReference type="PANTHER" id="PTHR33321">
    <property type="match status" value="1"/>
</dbReference>
<accession>A0A4Y7IBX2</accession>
<keyword evidence="1" id="KW-0732">Signal</keyword>
<evidence type="ECO:0000313" key="3">
    <source>
        <dbReference type="Proteomes" id="UP000316621"/>
    </source>
</evidence>